<organism evidence="2 3">
    <name type="scientific">Dreissena polymorpha</name>
    <name type="common">Zebra mussel</name>
    <name type="synonym">Mytilus polymorpha</name>
    <dbReference type="NCBI Taxonomy" id="45954"/>
    <lineage>
        <taxon>Eukaryota</taxon>
        <taxon>Metazoa</taxon>
        <taxon>Spiralia</taxon>
        <taxon>Lophotrochozoa</taxon>
        <taxon>Mollusca</taxon>
        <taxon>Bivalvia</taxon>
        <taxon>Autobranchia</taxon>
        <taxon>Heteroconchia</taxon>
        <taxon>Euheterodonta</taxon>
        <taxon>Imparidentia</taxon>
        <taxon>Neoheterodontei</taxon>
        <taxon>Myida</taxon>
        <taxon>Dreissenoidea</taxon>
        <taxon>Dreissenidae</taxon>
        <taxon>Dreissena</taxon>
    </lineage>
</organism>
<protein>
    <submittedName>
        <fullName evidence="2">Uncharacterized protein</fullName>
    </submittedName>
</protein>
<feature type="region of interest" description="Disordered" evidence="1">
    <location>
        <begin position="1"/>
        <end position="72"/>
    </location>
</feature>
<gene>
    <name evidence="2" type="ORF">DPMN_022242</name>
</gene>
<comment type="caution">
    <text evidence="2">The sequence shown here is derived from an EMBL/GenBank/DDBJ whole genome shotgun (WGS) entry which is preliminary data.</text>
</comment>
<keyword evidence="3" id="KW-1185">Reference proteome</keyword>
<dbReference type="AlphaFoldDB" id="A0A9D4NP32"/>
<sequence>MSAEPTLIFPDHDRTDQGIDCENKDPGLHSKKLIGGKTTSIFKISNPAKDSVPGKPNKKKNENRQDSDIQQQLEFSIATLSKLEKKIEE</sequence>
<accession>A0A9D4NP32</accession>
<dbReference type="EMBL" id="JAIWYP010000001">
    <property type="protein sequence ID" value="KAH3898045.1"/>
    <property type="molecule type" value="Genomic_DNA"/>
</dbReference>
<dbReference type="Proteomes" id="UP000828390">
    <property type="component" value="Unassembled WGS sequence"/>
</dbReference>
<reference evidence="2" key="2">
    <citation type="submission" date="2020-11" db="EMBL/GenBank/DDBJ databases">
        <authorList>
            <person name="McCartney M.A."/>
            <person name="Auch B."/>
            <person name="Kono T."/>
            <person name="Mallez S."/>
            <person name="Becker A."/>
            <person name="Gohl D.M."/>
            <person name="Silverstein K.A.T."/>
            <person name="Koren S."/>
            <person name="Bechman K.B."/>
            <person name="Herman A."/>
            <person name="Abrahante J.E."/>
            <person name="Garbe J."/>
        </authorList>
    </citation>
    <scope>NUCLEOTIDE SEQUENCE</scope>
    <source>
        <strain evidence="2">Duluth1</strain>
        <tissue evidence="2">Whole animal</tissue>
    </source>
</reference>
<evidence type="ECO:0000313" key="2">
    <source>
        <dbReference type="EMBL" id="KAH3898045.1"/>
    </source>
</evidence>
<proteinExistence type="predicted"/>
<evidence type="ECO:0000256" key="1">
    <source>
        <dbReference type="SAM" id="MobiDB-lite"/>
    </source>
</evidence>
<name>A0A9D4NP32_DREPO</name>
<evidence type="ECO:0000313" key="3">
    <source>
        <dbReference type="Proteomes" id="UP000828390"/>
    </source>
</evidence>
<feature type="compositionally biased region" description="Basic and acidic residues" evidence="1">
    <location>
        <begin position="10"/>
        <end position="28"/>
    </location>
</feature>
<reference evidence="2" key="1">
    <citation type="journal article" date="2019" name="bioRxiv">
        <title>The Genome of the Zebra Mussel, Dreissena polymorpha: A Resource for Invasive Species Research.</title>
        <authorList>
            <person name="McCartney M.A."/>
            <person name="Auch B."/>
            <person name="Kono T."/>
            <person name="Mallez S."/>
            <person name="Zhang Y."/>
            <person name="Obille A."/>
            <person name="Becker A."/>
            <person name="Abrahante J.E."/>
            <person name="Garbe J."/>
            <person name="Badalamenti J.P."/>
            <person name="Herman A."/>
            <person name="Mangelson H."/>
            <person name="Liachko I."/>
            <person name="Sullivan S."/>
            <person name="Sone E.D."/>
            <person name="Koren S."/>
            <person name="Silverstein K.A.T."/>
            <person name="Beckman K.B."/>
            <person name="Gohl D.M."/>
        </authorList>
    </citation>
    <scope>NUCLEOTIDE SEQUENCE</scope>
    <source>
        <strain evidence="2">Duluth1</strain>
        <tissue evidence="2">Whole animal</tissue>
    </source>
</reference>